<evidence type="ECO:0000256" key="2">
    <source>
        <dbReference type="SAM" id="MobiDB-lite"/>
    </source>
</evidence>
<evidence type="ECO:0000313" key="3">
    <source>
        <dbReference type="EMBL" id="OQD83416.1"/>
    </source>
</evidence>
<accession>A0A1V6Q3V9</accession>
<feature type="coiled-coil region" evidence="1">
    <location>
        <begin position="20"/>
        <end position="47"/>
    </location>
</feature>
<dbReference type="Proteomes" id="UP000191612">
    <property type="component" value="Unassembled WGS sequence"/>
</dbReference>
<protein>
    <submittedName>
        <fullName evidence="3">Uncharacterized protein</fullName>
    </submittedName>
</protein>
<comment type="caution">
    <text evidence="3">The sequence shown here is derived from an EMBL/GenBank/DDBJ whole genome shotgun (WGS) entry which is preliminary data.</text>
</comment>
<keyword evidence="1" id="KW-0175">Coiled coil</keyword>
<reference evidence="4" key="1">
    <citation type="journal article" date="2017" name="Nat. Microbiol.">
        <title>Global analysis of biosynthetic gene clusters reveals vast potential of secondary metabolite production in Penicillium species.</title>
        <authorList>
            <person name="Nielsen J.C."/>
            <person name="Grijseels S."/>
            <person name="Prigent S."/>
            <person name="Ji B."/>
            <person name="Dainat J."/>
            <person name="Nielsen K.F."/>
            <person name="Frisvad J.C."/>
            <person name="Workman M."/>
            <person name="Nielsen J."/>
        </authorList>
    </citation>
    <scope>NUCLEOTIDE SEQUENCE [LARGE SCALE GENOMIC DNA]</scope>
    <source>
        <strain evidence="4">IBT 29525</strain>
    </source>
</reference>
<evidence type="ECO:0000313" key="4">
    <source>
        <dbReference type="Proteomes" id="UP000191612"/>
    </source>
</evidence>
<dbReference type="STRING" id="60172.A0A1V6Q3V9"/>
<organism evidence="3 4">
    <name type="scientific">Penicillium solitum</name>
    <dbReference type="NCBI Taxonomy" id="60172"/>
    <lineage>
        <taxon>Eukaryota</taxon>
        <taxon>Fungi</taxon>
        <taxon>Dikarya</taxon>
        <taxon>Ascomycota</taxon>
        <taxon>Pezizomycotina</taxon>
        <taxon>Eurotiomycetes</taxon>
        <taxon>Eurotiomycetidae</taxon>
        <taxon>Eurotiales</taxon>
        <taxon>Aspergillaceae</taxon>
        <taxon>Penicillium</taxon>
    </lineage>
</organism>
<dbReference type="EMBL" id="MDYO01000153">
    <property type="protein sequence ID" value="OQD83416.1"/>
    <property type="molecule type" value="Genomic_DNA"/>
</dbReference>
<keyword evidence="4" id="KW-1185">Reference proteome</keyword>
<proteinExistence type="predicted"/>
<name>A0A1V6Q3V9_9EURO</name>
<dbReference type="AlphaFoldDB" id="A0A1V6Q3V9"/>
<gene>
    <name evidence="3" type="ORF">PENSOL_c154G08793</name>
</gene>
<evidence type="ECO:0000256" key="1">
    <source>
        <dbReference type="SAM" id="Coils"/>
    </source>
</evidence>
<feature type="region of interest" description="Disordered" evidence="2">
    <location>
        <begin position="100"/>
        <end position="123"/>
    </location>
</feature>
<sequence>MIGARITKITDPTTESVSQVLDIKRKKEDLGRRLQQLSTQVSQLTESIDDDLATPAPTLPRRSRRANIGITPNRYHDPKQKHLAIEYEKRDRDIQRAAIRAKAKDSGGNNVTEGDGQGSAGPSAISATADVIMDKVDIDEPFLYNGKPLYIKDVDLPSTYKQAQKSPFWPQWQEAMQRQLSDLEAKGIWSLILKPSKAKVLPGQ</sequence>